<dbReference type="GeneID" id="26516750"/>
<feature type="region of interest" description="Disordered" evidence="1">
    <location>
        <begin position="61"/>
        <end position="137"/>
    </location>
</feature>
<keyword evidence="3" id="KW-1185">Reference proteome</keyword>
<proteinExistence type="predicted"/>
<feature type="compositionally biased region" description="Pro residues" evidence="1">
    <location>
        <begin position="124"/>
        <end position="133"/>
    </location>
</feature>
<accession>A0A0C5AE55</accession>
<evidence type="ECO:0000313" key="2">
    <source>
        <dbReference type="EMBL" id="AJK27632.1"/>
    </source>
</evidence>
<dbReference type="EMBL" id="KP211958">
    <property type="protein sequence ID" value="AJK27632.1"/>
    <property type="molecule type" value="Genomic_DNA"/>
</dbReference>
<feature type="compositionally biased region" description="Polar residues" evidence="1">
    <location>
        <begin position="64"/>
        <end position="77"/>
    </location>
</feature>
<gene>
    <name evidence="2" type="ORF">PTIM40_226</name>
</gene>
<protein>
    <submittedName>
        <fullName evidence="2">Uncharacterized protein</fullName>
    </submittedName>
</protein>
<dbReference type="RefSeq" id="YP_009188299.1">
    <property type="nucleotide sequence ID" value="NC_028663.1"/>
</dbReference>
<name>A0A0C5AE55_9CAUD</name>
<dbReference type="KEGG" id="vg:26516750"/>
<sequence length="1458" mass="163872">MATDPRCYGGSYSANIPQLQPNALDAANPRDVTQYTPSGPRLNVRASDPIIGADGRCYGPYRSETLQPNPLDSSNPVRITLISPPPPPSSGLPTYDNPADNPANRCYGPVPLPNSIDRGTSPDLPTPPTPPAPTEQDIDPRAVIRSLVGRCYPPKGVDVGISDVVPDAPEVDIPSLPAEGGVDFLCELYPYLPFCPECEKYAEDPRTCVEFPIKLPVIPEDEPPPPTIGSGDKDCSKLWKLQRDNLVRDLGDGQWERTDTKEVFYCPPEPTNSGWGKCVEQALECLFKPYVDGAWQPPSQDCVTFYPRGYNGNIKTFCIANCYPKRVGIYEYVTTKGKALAFKPFSSGFHNLLGVTTNYDGTWNGLKIENPGGNKIFNSAGTRTFSTTFGSADITVNIEVYDDNGEFDSRWYVTYTGELPVVGQEVGVTFTGDLDSFDVRFYVLEGNKEGTNHDYGLESTAPAGYTLTSSEPVFYLHEQKKDDRSVAVYKYYSNKRKDTLLTIKPGQPDTDGEGERAFLSAGEYGFVEILGWAYEDPAAVAPHLGKKEKALKLHRYYDKLFSTAEVTFNGQTIVVTGGSADFTIYYSWKDSPSSVGVHCDSFTILGETFTRVGERGSKTVRFTDVAAGTYNITFSNLHPRNNNFSDRIYNNGKAICLLDGAHPDCNGTIKISREDKSNTGSNEMDNHFYSVRKQTVQEPPTKDSNKNYYQIPHDVMNMLVINIDVEKGKAGYRNTLMAYIETDGVPRWAQLLIYDATNETGLSQHVIPLSVLQQYKGGNIGFMLVSNGAQLNSYSVGDTFTNFVEQGIGYRINGVSTSESNYVLFSNDQLNPEGSISNSRDYTVWKGEHWQWWEDLVNGDSDFDDCKFWHEVLWQGGSTQYEGIECYVWGEDRPTPVVKPLLQKNSCDPRLFKNSLKDVLLMRSDCGSEVIDVTGDSATVTCGKCVGEYLFQVNRTQKTVIENSGKFSLRSMGGITQGLAGDCTVFKLQLFKNNVEIWSGKFKAGNWPEIGIKLHSEDFFAVEKGDKIKFKVAEITRGPAFGSVTPKIGILDEESYLFESSFSMRLQTQSGDSRSIPYPSTVNPEAEAAKGVGGEITGFDMCYLYNLEDRQKNSEIEEFQRWYKVWENQNAVNMDSGSEIHDHGEYPRYHHWTSSGGDNYRNELSQRGWDGSDRYAYIDTYGFKENDKGQHYNSLLTRMLFKDGNTGPMYKNNLGPSSEIRRHIQSNTHYARLSKYSDSAFSWWDPDMSGDINSSDTQWIIDNLYSGMQQNPEQTTDYEPGYFIQDYWLVPEDDGNQDYGIGANTAKIRVGISFWAKNEGYSSRGNKRITNYYATIELLEVLDWGDGYGEGQEFTFYWPPKYTDRVLDYSTDNNVSPYSPVISSHRSNSNTYNPQSKKIPSEVQIKYEPTGRGYRDTKRPVYDAFFQESHNKESMYWFIDKKEYRDRVTFKVRINGVQ</sequence>
<organism evidence="2 3">
    <name type="scientific">Cyanophage P-TIM40</name>
    <dbReference type="NCBI Taxonomy" id="1589733"/>
    <lineage>
        <taxon>Viruses</taxon>
        <taxon>Duplodnaviria</taxon>
        <taxon>Heunggongvirae</taxon>
        <taxon>Uroviricota</taxon>
        <taxon>Caudoviricetes</taxon>
        <taxon>Pantevenvirales</taxon>
        <taxon>Kyanoviridae</taxon>
        <taxon>Libanvirus</taxon>
        <taxon>Libanvirus ptim40</taxon>
    </lineage>
</organism>
<dbReference type="Proteomes" id="UP000032135">
    <property type="component" value="Segment"/>
</dbReference>
<evidence type="ECO:0000313" key="3">
    <source>
        <dbReference type="Proteomes" id="UP000032135"/>
    </source>
</evidence>
<evidence type="ECO:0000256" key="1">
    <source>
        <dbReference type="SAM" id="MobiDB-lite"/>
    </source>
</evidence>
<reference evidence="2 3" key="1">
    <citation type="submission" date="2014-11" db="EMBL/GenBank/DDBJ databases">
        <authorList>
            <person name="Fedida A."/>
            <person name="Lindell D."/>
        </authorList>
    </citation>
    <scope>NUCLEOTIDE SEQUENCE [LARGE SCALE GENOMIC DNA]</scope>
</reference>
<feature type="region of interest" description="Disordered" evidence="1">
    <location>
        <begin position="26"/>
        <end position="48"/>
    </location>
</feature>